<evidence type="ECO:0008006" key="3">
    <source>
        <dbReference type="Google" id="ProtNLM"/>
    </source>
</evidence>
<dbReference type="EMBL" id="CP099556">
    <property type="protein sequence ID" value="UYF43026.1"/>
    <property type="molecule type" value="Genomic_DNA"/>
</dbReference>
<evidence type="ECO:0000313" key="2">
    <source>
        <dbReference type="Proteomes" id="UP001164100"/>
    </source>
</evidence>
<organism evidence="1 2">
    <name type="scientific">Aliarcobacter cryaerophilus</name>
    <dbReference type="NCBI Taxonomy" id="28198"/>
    <lineage>
        <taxon>Bacteria</taxon>
        <taxon>Pseudomonadati</taxon>
        <taxon>Campylobacterota</taxon>
        <taxon>Epsilonproteobacteria</taxon>
        <taxon>Campylobacterales</taxon>
        <taxon>Arcobacteraceae</taxon>
        <taxon>Aliarcobacter</taxon>
    </lineage>
</organism>
<evidence type="ECO:0000313" key="1">
    <source>
        <dbReference type="EMBL" id="UYF43026.1"/>
    </source>
</evidence>
<dbReference type="SUPFAM" id="SSF103032">
    <property type="entry name" value="Hypothetical protein YwqG"/>
    <property type="match status" value="1"/>
</dbReference>
<accession>A0AA46S1U5</accession>
<sequence length="99" mass="11515">MFLRELKIDINKNIENINLESLGKRSKLGGSPIWIQNEENVCCDSCSNQMSFISQIDSIDYSENIDFESKSEYMFGDVGMIYVFFCFDCLETKSIFQCY</sequence>
<proteinExistence type="predicted"/>
<dbReference type="Proteomes" id="UP001164100">
    <property type="component" value="Chromosome"/>
</dbReference>
<dbReference type="Gene3D" id="2.30.320.10">
    <property type="entry name" value="YwqG-like"/>
    <property type="match status" value="1"/>
</dbReference>
<dbReference type="RefSeq" id="WP_263514380.1">
    <property type="nucleotide sequence ID" value="NZ_CP099556.1"/>
</dbReference>
<dbReference type="AlphaFoldDB" id="A0AA46S1U5"/>
<reference evidence="1" key="1">
    <citation type="journal article" date="2022" name="Front. Microbiol.">
        <title>Species classification and novel plasmid identifications in Arcobacter cryaerophilus and Arcobacter cryaerophilus-like organisms.</title>
        <authorList>
            <person name="Zhou G."/>
            <person name="Wang M."/>
            <person name="Wang H."/>
            <person name="Chen X."/>
            <person name="Gu Y."/>
            <person name="Shao Z."/>
            <person name="Zhang J."/>
            <person name="Zhang M."/>
        </authorList>
    </citation>
    <scope>NUCLEOTIDE SEQUENCE</scope>
    <source>
        <strain evidence="1">ICDCAC48</strain>
    </source>
</reference>
<gene>
    <name evidence="1" type="ORF">NGX11_09020</name>
</gene>
<protein>
    <recommendedName>
        <fullName evidence="3">DUF1963 domain-containing protein</fullName>
    </recommendedName>
</protein>
<name>A0AA46S1U5_9BACT</name>
<dbReference type="InterPro" id="IPR035948">
    <property type="entry name" value="YwqG-like_sf"/>
</dbReference>